<comment type="caution">
    <text evidence="2">The sequence shown here is derived from an EMBL/GenBank/DDBJ whole genome shotgun (WGS) entry which is preliminary data.</text>
</comment>
<feature type="non-terminal residue" evidence="2">
    <location>
        <position position="124"/>
    </location>
</feature>
<keyword evidence="3" id="KW-1185">Reference proteome</keyword>
<dbReference type="EMBL" id="AGNL01033767">
    <property type="protein sequence ID" value="EJK55562.1"/>
    <property type="molecule type" value="Genomic_DNA"/>
</dbReference>
<keyword evidence="1" id="KW-1133">Transmembrane helix</keyword>
<sequence>MTGTDARGDSYTHSESYNTHLLYAQRLSEQYADVDDGMQSENPQEGALLQSKMGRGRADGAEIPESNDSSFVKKYLSRIVAAVLAVVLIGAVFVLLPYQAVHAAKNDKFNETLYWTAGSFVLIA</sequence>
<protein>
    <submittedName>
        <fullName evidence="2">Uncharacterized protein</fullName>
    </submittedName>
</protein>
<dbReference type="Proteomes" id="UP000266841">
    <property type="component" value="Unassembled WGS sequence"/>
</dbReference>
<evidence type="ECO:0000313" key="3">
    <source>
        <dbReference type="Proteomes" id="UP000266841"/>
    </source>
</evidence>
<feature type="transmembrane region" description="Helical" evidence="1">
    <location>
        <begin position="75"/>
        <end position="98"/>
    </location>
</feature>
<dbReference type="AlphaFoldDB" id="K0S9W7"/>
<evidence type="ECO:0000313" key="2">
    <source>
        <dbReference type="EMBL" id="EJK55562.1"/>
    </source>
</evidence>
<evidence type="ECO:0000256" key="1">
    <source>
        <dbReference type="SAM" id="Phobius"/>
    </source>
</evidence>
<keyword evidence="1" id="KW-0812">Transmembrane</keyword>
<gene>
    <name evidence="2" type="ORF">THAOC_24697</name>
</gene>
<name>K0S9W7_THAOC</name>
<organism evidence="2 3">
    <name type="scientific">Thalassiosira oceanica</name>
    <name type="common">Marine diatom</name>
    <dbReference type="NCBI Taxonomy" id="159749"/>
    <lineage>
        <taxon>Eukaryota</taxon>
        <taxon>Sar</taxon>
        <taxon>Stramenopiles</taxon>
        <taxon>Ochrophyta</taxon>
        <taxon>Bacillariophyta</taxon>
        <taxon>Coscinodiscophyceae</taxon>
        <taxon>Thalassiosirophycidae</taxon>
        <taxon>Thalassiosirales</taxon>
        <taxon>Thalassiosiraceae</taxon>
        <taxon>Thalassiosira</taxon>
    </lineage>
</organism>
<proteinExistence type="predicted"/>
<accession>K0S9W7</accession>
<reference evidence="2 3" key="1">
    <citation type="journal article" date="2012" name="Genome Biol.">
        <title>Genome and low-iron response of an oceanic diatom adapted to chronic iron limitation.</title>
        <authorList>
            <person name="Lommer M."/>
            <person name="Specht M."/>
            <person name="Roy A.S."/>
            <person name="Kraemer L."/>
            <person name="Andreson R."/>
            <person name="Gutowska M.A."/>
            <person name="Wolf J."/>
            <person name="Bergner S.V."/>
            <person name="Schilhabel M.B."/>
            <person name="Klostermeier U.C."/>
            <person name="Beiko R.G."/>
            <person name="Rosenstiel P."/>
            <person name="Hippler M."/>
            <person name="Laroche J."/>
        </authorList>
    </citation>
    <scope>NUCLEOTIDE SEQUENCE [LARGE SCALE GENOMIC DNA]</scope>
    <source>
        <strain evidence="2 3">CCMP1005</strain>
    </source>
</reference>
<keyword evidence="1" id="KW-0472">Membrane</keyword>